<dbReference type="GO" id="GO:0016757">
    <property type="term" value="F:glycosyltransferase activity"/>
    <property type="evidence" value="ECO:0007669"/>
    <property type="project" value="UniProtKB-KW"/>
</dbReference>
<dbReference type="InterPro" id="IPR001173">
    <property type="entry name" value="Glyco_trans_2-like"/>
</dbReference>
<evidence type="ECO:0000256" key="2">
    <source>
        <dbReference type="ARBA" id="ARBA00022679"/>
    </source>
</evidence>
<evidence type="ECO:0000259" key="3">
    <source>
        <dbReference type="Pfam" id="PF00535"/>
    </source>
</evidence>
<dbReference type="Pfam" id="PF00535">
    <property type="entry name" value="Glycos_transf_2"/>
    <property type="match status" value="1"/>
</dbReference>
<sequence length="318" mass="37147">MFFSVVIPCFNSSQYIERCVNSVLAQDYDNFELIIVNDGSTDDTLEKLKAYDEVKSIKVITQENQGVSIARNLGVSLARGDYIIFIDSDDWVKPGYFEFCKNQLLDSDVDILLMNHTLMLDSEEFKTDHGLNDGEHTINEVFFASFNGKISNSPCDKVFSRKMIVDNLCFFPNGITVGEDALFLYFSLNVSKKIISTNESYYVYMQDTGGVTKECVTRKKIDDIIYIVEKIRELSPKIMFHSLEMMEFKQLVYYYFNYFRGGRDDLNKIFRRAIDSLRVRDFLSFKWKCYFFMIKLMKKTGILFLYEIFLKKINADEL</sequence>
<dbReference type="AlphaFoldDB" id="A0AAU6THA5"/>
<dbReference type="InterPro" id="IPR029044">
    <property type="entry name" value="Nucleotide-diphossugar_trans"/>
</dbReference>
<proteinExistence type="predicted"/>
<name>A0AAU6THA5_UNCXX</name>
<organism evidence="4">
    <name type="scientific">bacterium 19MO02SH05</name>
    <dbReference type="NCBI Taxonomy" id="2920696"/>
    <lineage>
        <taxon>Bacteria</taxon>
    </lineage>
</organism>
<evidence type="ECO:0000313" key="4">
    <source>
        <dbReference type="EMBL" id="XAG61111.1"/>
    </source>
</evidence>
<keyword evidence="2" id="KW-0808">Transferase</keyword>
<protein>
    <submittedName>
        <fullName evidence="4">Glycosyltransferase family 2 protein</fullName>
    </submittedName>
</protein>
<dbReference type="Gene3D" id="3.90.550.10">
    <property type="entry name" value="Spore Coat Polysaccharide Biosynthesis Protein SpsA, Chain A"/>
    <property type="match status" value="1"/>
</dbReference>
<reference evidence="4" key="1">
    <citation type="submission" date="2022-03" db="EMBL/GenBank/DDBJ databases">
        <title>Sea Food Isolates.</title>
        <authorList>
            <person name="Li c."/>
        </authorList>
    </citation>
    <scope>NUCLEOTIDE SEQUENCE</scope>
    <source>
        <strain evidence="4">19MO02SH05</strain>
    </source>
</reference>
<gene>
    <name evidence="4" type="ORF">MRL64_12740</name>
</gene>
<feature type="domain" description="Glycosyltransferase 2-like" evidence="3">
    <location>
        <begin position="4"/>
        <end position="119"/>
    </location>
</feature>
<dbReference type="CDD" id="cd00761">
    <property type="entry name" value="Glyco_tranf_GTA_type"/>
    <property type="match status" value="1"/>
</dbReference>
<dbReference type="PANTHER" id="PTHR22916">
    <property type="entry name" value="GLYCOSYLTRANSFERASE"/>
    <property type="match status" value="1"/>
</dbReference>
<dbReference type="EMBL" id="CP095342">
    <property type="protein sequence ID" value="XAG61111.1"/>
    <property type="molecule type" value="Genomic_DNA"/>
</dbReference>
<dbReference type="SUPFAM" id="SSF53448">
    <property type="entry name" value="Nucleotide-diphospho-sugar transferases"/>
    <property type="match status" value="1"/>
</dbReference>
<evidence type="ECO:0000256" key="1">
    <source>
        <dbReference type="ARBA" id="ARBA00022676"/>
    </source>
</evidence>
<dbReference type="PANTHER" id="PTHR22916:SF51">
    <property type="entry name" value="GLYCOSYLTRANSFERASE EPSH-RELATED"/>
    <property type="match status" value="1"/>
</dbReference>
<accession>A0AAU6THA5</accession>
<keyword evidence="1" id="KW-0328">Glycosyltransferase</keyword>